<accession>A0A7S2THF5</accession>
<gene>
    <name evidence="3" type="ORF">LSP00402_LOCUS1330</name>
</gene>
<dbReference type="EMBL" id="HBHP01002023">
    <property type="protein sequence ID" value="CAD9746513.1"/>
    <property type="molecule type" value="Transcribed_RNA"/>
</dbReference>
<proteinExistence type="predicted"/>
<dbReference type="AlphaFoldDB" id="A0A7S2THF5"/>
<feature type="region of interest" description="Disordered" evidence="1">
    <location>
        <begin position="84"/>
        <end position="139"/>
    </location>
</feature>
<organism evidence="3">
    <name type="scientific">Lotharella oceanica</name>
    <dbReference type="NCBI Taxonomy" id="641309"/>
    <lineage>
        <taxon>Eukaryota</taxon>
        <taxon>Sar</taxon>
        <taxon>Rhizaria</taxon>
        <taxon>Cercozoa</taxon>
        <taxon>Chlorarachniophyceae</taxon>
        <taxon>Lotharella</taxon>
    </lineage>
</organism>
<reference evidence="3" key="1">
    <citation type="submission" date="2021-01" db="EMBL/GenBank/DDBJ databases">
        <authorList>
            <person name="Corre E."/>
            <person name="Pelletier E."/>
            <person name="Niang G."/>
            <person name="Scheremetjew M."/>
            <person name="Finn R."/>
            <person name="Kale V."/>
            <person name="Holt S."/>
            <person name="Cochrane G."/>
            <person name="Meng A."/>
            <person name="Brown T."/>
            <person name="Cohen L."/>
        </authorList>
    </citation>
    <scope>NUCLEOTIDE SEQUENCE</scope>
    <source>
        <strain evidence="3">CCMP622</strain>
    </source>
</reference>
<dbReference type="Pfam" id="PF13725">
    <property type="entry name" value="tRNA_bind_2"/>
    <property type="match status" value="1"/>
</dbReference>
<evidence type="ECO:0000259" key="2">
    <source>
        <dbReference type="Pfam" id="PF13725"/>
    </source>
</evidence>
<evidence type="ECO:0000313" key="3">
    <source>
        <dbReference type="EMBL" id="CAD9746513.1"/>
    </source>
</evidence>
<feature type="compositionally biased region" description="Basic residues" evidence="1">
    <location>
        <begin position="111"/>
        <end position="139"/>
    </location>
</feature>
<name>A0A7S2THF5_9EUKA</name>
<dbReference type="InterPro" id="IPR027992">
    <property type="entry name" value="tRNA_bind_dom"/>
</dbReference>
<protein>
    <recommendedName>
        <fullName evidence="2">Possible tRNA binding domain-containing protein</fullName>
    </recommendedName>
</protein>
<evidence type="ECO:0000256" key="1">
    <source>
        <dbReference type="SAM" id="MobiDB-lite"/>
    </source>
</evidence>
<sequence>MRKISKHLRSLEEEVAALSMKTGKSEGISASEAAKNKMIPVEKVLEKDLTSSGFQVVDELREKQRSMLEAIDLKQYTIKGTEEEWQKATKKGTKGVPKSVAIASGDDKKASGKKKKSSKGSKKKRKSSGAGGNRKRQKS</sequence>
<feature type="domain" description="Possible tRNA binding" evidence="2">
    <location>
        <begin position="1"/>
        <end position="88"/>
    </location>
</feature>